<dbReference type="AlphaFoldDB" id="A0A7G2DX77"/>
<accession>A0A7G2DX77</accession>
<name>A0A7G2DX77_ARATH</name>
<dbReference type="Proteomes" id="UP000516314">
    <property type="component" value="Chromosome 1"/>
</dbReference>
<proteinExistence type="predicted"/>
<gene>
    <name evidence="1" type="ORF">AT9943_LOCUS2661</name>
</gene>
<organism evidence="1 2">
    <name type="scientific">Arabidopsis thaliana</name>
    <name type="common">Mouse-ear cress</name>
    <dbReference type="NCBI Taxonomy" id="3702"/>
    <lineage>
        <taxon>Eukaryota</taxon>
        <taxon>Viridiplantae</taxon>
        <taxon>Streptophyta</taxon>
        <taxon>Embryophyta</taxon>
        <taxon>Tracheophyta</taxon>
        <taxon>Spermatophyta</taxon>
        <taxon>Magnoliopsida</taxon>
        <taxon>eudicotyledons</taxon>
        <taxon>Gunneridae</taxon>
        <taxon>Pentapetalae</taxon>
        <taxon>rosids</taxon>
        <taxon>malvids</taxon>
        <taxon>Brassicales</taxon>
        <taxon>Brassicaceae</taxon>
        <taxon>Camelineae</taxon>
        <taxon>Arabidopsis</taxon>
    </lineage>
</organism>
<reference evidence="1 2" key="1">
    <citation type="submission" date="2020-09" db="EMBL/GenBank/DDBJ databases">
        <authorList>
            <person name="Ashkenazy H."/>
        </authorList>
    </citation>
    <scope>NUCLEOTIDE SEQUENCE [LARGE SCALE GENOMIC DNA]</scope>
    <source>
        <strain evidence="2">cv. Cdm-0</strain>
    </source>
</reference>
<sequence length="67" mass="7899">MDESNVQITQVYGFYDECLRNYRENLRAASNGRICSSIGFLVDTNLQQSYRDNLRAVWAYLQTDWLL</sequence>
<dbReference type="EMBL" id="LR881466">
    <property type="protein sequence ID" value="CAD5314209.1"/>
    <property type="molecule type" value="Genomic_DNA"/>
</dbReference>
<evidence type="ECO:0000313" key="1">
    <source>
        <dbReference type="EMBL" id="CAD5314209.1"/>
    </source>
</evidence>
<evidence type="ECO:0000313" key="2">
    <source>
        <dbReference type="Proteomes" id="UP000516314"/>
    </source>
</evidence>
<protein>
    <submittedName>
        <fullName evidence="1">(thale cress) hypothetical protein</fullName>
    </submittedName>
</protein>